<gene>
    <name evidence="1" type="ORF">ACFFF8_04260</name>
</gene>
<dbReference type="Proteomes" id="UP001589858">
    <property type="component" value="Unassembled WGS sequence"/>
</dbReference>
<proteinExistence type="predicted"/>
<sequence length="317" mass="33363">MLDNAVHPAGVEDAEAVMRAELARGDALAGNVQPVLRHLLSAHDAPLFSDEVLARVRGMFADLARNLLTAANEASPSAGVRDPGGTEHELLVRALMDRRELLLHVHALAIEWLLTDRLQARAALDPVVSPLVQSLVSGDDEAAQALAMTWLAAQARWSQAQRRMGLPFTELPGELLHGARLALRSVLAGSAQRANAAEAAIRTRYDEGSSRLGLAARLIMGLGRDAGVALALDRAGLGLFLTALSLASGQPRDVLALSTHEPQIARFVLALRAAGLTADEVSRQMLTLQPGIVVPDGLAQIGSDLAGAILATGRYGG</sequence>
<evidence type="ECO:0000313" key="2">
    <source>
        <dbReference type="Proteomes" id="UP001589858"/>
    </source>
</evidence>
<comment type="caution">
    <text evidence="1">The sequence shown here is derived from an EMBL/GenBank/DDBJ whole genome shotgun (WGS) entry which is preliminary data.</text>
</comment>
<organism evidence="1 2">
    <name type="scientific">Novosphingobium clariflavum</name>
    <dbReference type="NCBI Taxonomy" id="2029884"/>
    <lineage>
        <taxon>Bacteria</taxon>
        <taxon>Pseudomonadati</taxon>
        <taxon>Pseudomonadota</taxon>
        <taxon>Alphaproteobacteria</taxon>
        <taxon>Sphingomonadales</taxon>
        <taxon>Sphingomonadaceae</taxon>
        <taxon>Novosphingobium</taxon>
    </lineage>
</organism>
<dbReference type="EMBL" id="JBHLTM010000016">
    <property type="protein sequence ID" value="MFC0683799.1"/>
    <property type="molecule type" value="Genomic_DNA"/>
</dbReference>
<accession>A0ABV6S4Q6</accession>
<name>A0ABV6S4Q6_9SPHN</name>
<evidence type="ECO:0000313" key="1">
    <source>
        <dbReference type="EMBL" id="MFC0683799.1"/>
    </source>
</evidence>
<evidence type="ECO:0008006" key="3">
    <source>
        <dbReference type="Google" id="ProtNLM"/>
    </source>
</evidence>
<keyword evidence="2" id="KW-1185">Reference proteome</keyword>
<reference evidence="1 2" key="1">
    <citation type="submission" date="2024-09" db="EMBL/GenBank/DDBJ databases">
        <authorList>
            <person name="Sun Q."/>
            <person name="Mori K."/>
        </authorList>
    </citation>
    <scope>NUCLEOTIDE SEQUENCE [LARGE SCALE GENOMIC DNA]</scope>
    <source>
        <strain evidence="1 2">CICC 11035S</strain>
    </source>
</reference>
<protein>
    <recommendedName>
        <fullName evidence="3">DUF2336 domain-containing protein</fullName>
    </recommendedName>
</protein>